<comment type="caution">
    <text evidence="1">The sequence shown here is derived from an EMBL/GenBank/DDBJ whole genome shotgun (WGS) entry which is preliminary data.</text>
</comment>
<evidence type="ECO:0008006" key="3">
    <source>
        <dbReference type="Google" id="ProtNLM"/>
    </source>
</evidence>
<accession>A0ABU0HLJ2</accession>
<organism evidence="1 2">
    <name type="scientific">Methylobacterium persicinum</name>
    <dbReference type="NCBI Taxonomy" id="374426"/>
    <lineage>
        <taxon>Bacteria</taxon>
        <taxon>Pseudomonadati</taxon>
        <taxon>Pseudomonadota</taxon>
        <taxon>Alphaproteobacteria</taxon>
        <taxon>Hyphomicrobiales</taxon>
        <taxon>Methylobacteriaceae</taxon>
        <taxon>Methylobacterium</taxon>
    </lineage>
</organism>
<gene>
    <name evidence="1" type="ORF">QO016_002691</name>
</gene>
<dbReference type="EMBL" id="JAUSVV010000005">
    <property type="protein sequence ID" value="MDQ0443193.1"/>
    <property type="molecule type" value="Genomic_DNA"/>
</dbReference>
<dbReference type="SUPFAM" id="SSF75708">
    <property type="entry name" value="Chemotaxis phosphatase CheZ"/>
    <property type="match status" value="1"/>
</dbReference>
<reference evidence="1 2" key="1">
    <citation type="submission" date="2023-07" db="EMBL/GenBank/DDBJ databases">
        <title>Genomic Encyclopedia of Type Strains, Phase IV (KMG-IV): sequencing the most valuable type-strain genomes for metagenomic binning, comparative biology and taxonomic classification.</title>
        <authorList>
            <person name="Goeker M."/>
        </authorList>
    </citation>
    <scope>NUCLEOTIDE SEQUENCE [LARGE SCALE GENOMIC DNA]</scope>
    <source>
        <strain evidence="1 2">DSM 19562</strain>
    </source>
</reference>
<name>A0ABU0HLJ2_9HYPH</name>
<keyword evidence="2" id="KW-1185">Reference proteome</keyword>
<sequence>MPSLHAIDAAEYAAIEATIGGTERGQQFLAEHARRARATEIQSVLSAVERLERVVTADRSVDAVGTLRGDLLEMAEAISRTKAEITAISIPGADQTRLATASQALDAIIRATEQATSDILGAAEAVQEAAWTLRERNVEAETCEALDRHATAIYTACSFQDLTAQRTARIIYTLRYLEDRITSMMAIWGDELARIPPPPETKHETAPVEEDLCQIDVDRYIAMTVPAVTAAAIAAQPGSPALHEDIVFVPVSPRPETAGPADLPPAPLWSEEAPGEAEAAAIEPAADLSFDLTLEPVADLAVEAPADPEETKAGPAGAGFAQAMTASSADSLFEFVIPDAEPMSLSALDALPAEERLALFA</sequence>
<evidence type="ECO:0000313" key="2">
    <source>
        <dbReference type="Proteomes" id="UP001236369"/>
    </source>
</evidence>
<dbReference type="RefSeq" id="WP_306424674.1">
    <property type="nucleotide sequence ID" value="NZ_BPQX01000026.1"/>
</dbReference>
<evidence type="ECO:0000313" key="1">
    <source>
        <dbReference type="EMBL" id="MDQ0443193.1"/>
    </source>
</evidence>
<dbReference type="Gene3D" id="1.10.287.500">
    <property type="entry name" value="Helix hairpin bin"/>
    <property type="match status" value="1"/>
</dbReference>
<dbReference type="Proteomes" id="UP001236369">
    <property type="component" value="Unassembled WGS sequence"/>
</dbReference>
<protein>
    <recommendedName>
        <fullName evidence="3">Chemotaxis protein CheZ</fullName>
    </recommendedName>
</protein>
<proteinExistence type="predicted"/>